<gene>
    <name evidence="1" type="ORF">L0P03_12645</name>
</gene>
<protein>
    <submittedName>
        <fullName evidence="1">Uncharacterized protein</fullName>
    </submittedName>
</protein>
<dbReference type="EMBL" id="JAKNDN010000024">
    <property type="protein sequence ID" value="MCG4960690.1"/>
    <property type="molecule type" value="Genomic_DNA"/>
</dbReference>
<organism evidence="1 2">
    <name type="scientific">Odoribacter splanchnicus</name>
    <dbReference type="NCBI Taxonomy" id="28118"/>
    <lineage>
        <taxon>Bacteria</taxon>
        <taxon>Pseudomonadati</taxon>
        <taxon>Bacteroidota</taxon>
        <taxon>Bacteroidia</taxon>
        <taxon>Bacteroidales</taxon>
        <taxon>Odoribacteraceae</taxon>
        <taxon>Odoribacter</taxon>
    </lineage>
</organism>
<sequence length="79" mass="9465">MRIKGEEIYANVWGGQKKVFLTTWEEIKKLGFKVRDRAFGNLNDGTKALYFYAPCLPKEHQRECQYEWYLTTEKLEDLK</sequence>
<dbReference type="Proteomes" id="UP001199750">
    <property type="component" value="Unassembled WGS sequence"/>
</dbReference>
<evidence type="ECO:0000313" key="1">
    <source>
        <dbReference type="EMBL" id="MCG4960690.1"/>
    </source>
</evidence>
<comment type="caution">
    <text evidence="1">The sequence shown here is derived from an EMBL/GenBank/DDBJ whole genome shotgun (WGS) entry which is preliminary data.</text>
</comment>
<name>A0AAW5CIA8_9BACT</name>
<proteinExistence type="predicted"/>
<accession>A0AAW5CIA8</accession>
<reference evidence="1" key="1">
    <citation type="submission" date="2022-01" db="EMBL/GenBank/DDBJ databases">
        <title>Collection of gut derived symbiotic bacterial strains cultured from healthy donors.</title>
        <authorList>
            <person name="Lin H."/>
            <person name="Kohout C."/>
            <person name="Waligurski E."/>
            <person name="Pamer E.G."/>
        </authorList>
    </citation>
    <scope>NUCLEOTIDE SEQUENCE</scope>
    <source>
        <strain evidence="1">DFI.1.149</strain>
    </source>
</reference>
<evidence type="ECO:0000313" key="2">
    <source>
        <dbReference type="Proteomes" id="UP001199750"/>
    </source>
</evidence>
<dbReference type="AlphaFoldDB" id="A0AAW5CIA8"/>
<dbReference type="RefSeq" id="WP_022402217.1">
    <property type="nucleotide sequence ID" value="NZ_JAHOOV010000014.1"/>
</dbReference>